<dbReference type="AlphaFoldDB" id="A0A8J3N5J7"/>
<evidence type="ECO:0000313" key="2">
    <source>
        <dbReference type="EMBL" id="GHO95222.1"/>
    </source>
</evidence>
<dbReference type="RefSeq" id="WP_220205913.1">
    <property type="nucleotide sequence ID" value="NZ_BNJK01000001.1"/>
</dbReference>
<dbReference type="EMBL" id="BNJK01000001">
    <property type="protein sequence ID" value="GHO95222.1"/>
    <property type="molecule type" value="Genomic_DNA"/>
</dbReference>
<organism evidence="2 3">
    <name type="scientific">Reticulibacter mediterranei</name>
    <dbReference type="NCBI Taxonomy" id="2778369"/>
    <lineage>
        <taxon>Bacteria</taxon>
        <taxon>Bacillati</taxon>
        <taxon>Chloroflexota</taxon>
        <taxon>Ktedonobacteria</taxon>
        <taxon>Ktedonobacterales</taxon>
        <taxon>Reticulibacteraceae</taxon>
        <taxon>Reticulibacter</taxon>
    </lineage>
</organism>
<evidence type="ECO:0000313" key="3">
    <source>
        <dbReference type="Proteomes" id="UP000597444"/>
    </source>
</evidence>
<feature type="compositionally biased region" description="Polar residues" evidence="1">
    <location>
        <begin position="15"/>
        <end position="27"/>
    </location>
</feature>
<name>A0A8J3N5J7_9CHLR</name>
<dbReference type="Proteomes" id="UP000597444">
    <property type="component" value="Unassembled WGS sequence"/>
</dbReference>
<accession>A0A8J3N5J7</accession>
<keyword evidence="3" id="KW-1185">Reference proteome</keyword>
<protein>
    <submittedName>
        <fullName evidence="2">Uncharacterized protein</fullName>
    </submittedName>
</protein>
<gene>
    <name evidence="2" type="ORF">KSF_052700</name>
</gene>
<comment type="caution">
    <text evidence="2">The sequence shown here is derived from an EMBL/GenBank/DDBJ whole genome shotgun (WGS) entry which is preliminary data.</text>
</comment>
<evidence type="ECO:0000256" key="1">
    <source>
        <dbReference type="SAM" id="MobiDB-lite"/>
    </source>
</evidence>
<sequence>MSVRVSTLFPEHNNHSSLTPFQPTDTRTPQDGVPLLFVHSMHQPFCSDPLCLCQRHRTLTQALLTLIAQGNMRLESAARLLNDPQGGSHARS</sequence>
<proteinExistence type="predicted"/>
<feature type="region of interest" description="Disordered" evidence="1">
    <location>
        <begin position="1"/>
        <end position="27"/>
    </location>
</feature>
<reference evidence="2" key="1">
    <citation type="submission" date="2020-10" db="EMBL/GenBank/DDBJ databases">
        <title>Taxonomic study of unclassified bacteria belonging to the class Ktedonobacteria.</title>
        <authorList>
            <person name="Yabe S."/>
            <person name="Wang C.M."/>
            <person name="Zheng Y."/>
            <person name="Sakai Y."/>
            <person name="Cavaletti L."/>
            <person name="Monciardini P."/>
            <person name="Donadio S."/>
        </authorList>
    </citation>
    <scope>NUCLEOTIDE SEQUENCE</scope>
    <source>
        <strain evidence="2">ID150040</strain>
    </source>
</reference>